<comment type="similarity">
    <text evidence="1 2">Belongs to the PAL/histidase family.</text>
</comment>
<comment type="caution">
    <text evidence="3">The sequence shown here is derived from an EMBL/GenBank/DDBJ whole genome shotgun (WGS) entry which is preliminary data.</text>
</comment>
<proteinExistence type="inferred from homology"/>
<evidence type="ECO:0000256" key="1">
    <source>
        <dbReference type="ARBA" id="ARBA00007238"/>
    </source>
</evidence>
<reference evidence="3" key="1">
    <citation type="submission" date="2022-09" db="EMBL/GenBank/DDBJ databases">
        <title>Fusarium specimens isolated from Avocado Roots.</title>
        <authorList>
            <person name="Stajich J."/>
            <person name="Roper C."/>
            <person name="Heimlech-Rivalta G."/>
        </authorList>
    </citation>
    <scope>NUCLEOTIDE SEQUENCE</scope>
    <source>
        <strain evidence="3">CF00136</strain>
    </source>
</reference>
<dbReference type="EMBL" id="JAOQAZ010000043">
    <property type="protein sequence ID" value="KAJ4246319.1"/>
    <property type="molecule type" value="Genomic_DNA"/>
</dbReference>
<dbReference type="PANTHER" id="PTHR10362">
    <property type="entry name" value="HISTIDINE AMMONIA-LYASE"/>
    <property type="match status" value="1"/>
</dbReference>
<dbReference type="Proteomes" id="UP001152049">
    <property type="component" value="Unassembled WGS sequence"/>
</dbReference>
<dbReference type="InterPro" id="IPR001106">
    <property type="entry name" value="Aromatic_Lyase"/>
</dbReference>
<sequence length="725" mass="78634">MISHFSLPAFRHDNEVNHFDGGVHSQEFYGHANSRVPIVTALTHTSQALDTWFKVECIKRDGMVLLNGSDLDIASVIAVAKYNCDAHVAKTDGLVRSMDSSVKMLEDRLAKGCCVYGVNTGFGGSADTRTTDLVALQSALLQLTQAGILTGEDIASASDNTTTHSMPTTWVRASMLIRCNNALRGHSGIRLKLVEAILVFLRRGMTPIVPLRGSISASGDLMPLSYIAGMLEGNPNVHVRVSGGRTCHVVTADKAIQMVGLEPFVLGPNEGLGLINGTAVSTAVGCLVVHESNKLALLAQGLVAMSCEALLGKTESYHPFIAAVCPHPGKIECAANILNFLQGSSLVEASEGTDRFKLGLFQDRYALRGTPQWLGPQLEDLSSILSQLSIELNSTSDNPVIDVGSGGIYSGANFISSSVPNGMEKNRLLLQMIGKLLFGLTSEMINPGLNGGLPPNLAADDPSLSFTMKGIDISMAAYMSELGYLANPVTSHVQSAETHNQSINSLALVSGRYTTQAADIVAHMCAAHLFVACQALDLRVLHITFLRALKLSLGKITAPFESGIGSHARENFRDELMLALTTFWNNSASYDLDDRCKALAKAPLPVLLDHFGKHMLPMEPDAVEKFQHHLQELAHCTFTDIRRDFFHKPTTKSFLGHASQKLYSFVREELGVPFHQGLIEHPTWRPDATLDGRQKRTIGSWISIIYKSIIEDKIWRPLSQAVMEG</sequence>
<dbReference type="CDD" id="cd00332">
    <property type="entry name" value="PAL-HAL"/>
    <property type="match status" value="1"/>
</dbReference>
<protein>
    <recommendedName>
        <fullName evidence="5">Phenylalanine ammonia-lyase</fullName>
    </recommendedName>
</protein>
<dbReference type="InterPro" id="IPR022313">
    <property type="entry name" value="Phe/His_NH3-lyase_AS"/>
</dbReference>
<dbReference type="AlphaFoldDB" id="A0A9W8RNB9"/>
<dbReference type="OrthoDB" id="10051290at2759"/>
<keyword evidence="2" id="KW-0456">Lyase</keyword>
<dbReference type="SUPFAM" id="SSF48557">
    <property type="entry name" value="L-aspartase-like"/>
    <property type="match status" value="1"/>
</dbReference>
<dbReference type="Gene3D" id="1.10.275.10">
    <property type="entry name" value="Fumarase/aspartase (N-terminal domain)"/>
    <property type="match status" value="1"/>
</dbReference>
<gene>
    <name evidence="3" type="ORF">NW762_013670</name>
</gene>
<dbReference type="InterPro" id="IPR008948">
    <property type="entry name" value="L-Aspartase-like"/>
</dbReference>
<dbReference type="Gene3D" id="1.20.200.10">
    <property type="entry name" value="Fumarase/aspartase (Central domain)"/>
    <property type="match status" value="1"/>
</dbReference>
<dbReference type="Pfam" id="PF00221">
    <property type="entry name" value="Lyase_aromatic"/>
    <property type="match status" value="1"/>
</dbReference>
<dbReference type="PROSITE" id="PS00488">
    <property type="entry name" value="PAL_HISTIDASE"/>
    <property type="match status" value="1"/>
</dbReference>
<dbReference type="Gene3D" id="1.10.274.20">
    <property type="entry name" value="Phenylalanine ammonia-lyase 1, domain 3"/>
    <property type="match status" value="1"/>
</dbReference>
<evidence type="ECO:0000256" key="2">
    <source>
        <dbReference type="RuleBase" id="RU003954"/>
    </source>
</evidence>
<evidence type="ECO:0008006" key="5">
    <source>
        <dbReference type="Google" id="ProtNLM"/>
    </source>
</evidence>
<dbReference type="InterPro" id="IPR023144">
    <property type="entry name" value="Phe_NH3-lyase_shielding_dom_sf"/>
</dbReference>
<dbReference type="GO" id="GO:0005737">
    <property type="term" value="C:cytoplasm"/>
    <property type="evidence" value="ECO:0007669"/>
    <property type="project" value="InterPro"/>
</dbReference>
<dbReference type="InterPro" id="IPR024083">
    <property type="entry name" value="Fumarase/histidase_N"/>
</dbReference>
<dbReference type="GO" id="GO:0016841">
    <property type="term" value="F:ammonia-lyase activity"/>
    <property type="evidence" value="ECO:0007669"/>
    <property type="project" value="InterPro"/>
</dbReference>
<organism evidence="3 4">
    <name type="scientific">Fusarium torreyae</name>
    <dbReference type="NCBI Taxonomy" id="1237075"/>
    <lineage>
        <taxon>Eukaryota</taxon>
        <taxon>Fungi</taxon>
        <taxon>Dikarya</taxon>
        <taxon>Ascomycota</taxon>
        <taxon>Pezizomycotina</taxon>
        <taxon>Sordariomycetes</taxon>
        <taxon>Hypocreomycetidae</taxon>
        <taxon>Hypocreales</taxon>
        <taxon>Nectriaceae</taxon>
        <taxon>Fusarium</taxon>
    </lineage>
</organism>
<dbReference type="GO" id="GO:0006559">
    <property type="term" value="P:L-phenylalanine catabolic process"/>
    <property type="evidence" value="ECO:0007669"/>
    <property type="project" value="InterPro"/>
</dbReference>
<evidence type="ECO:0000313" key="4">
    <source>
        <dbReference type="Proteomes" id="UP001152049"/>
    </source>
</evidence>
<dbReference type="InterPro" id="IPR005922">
    <property type="entry name" value="Phe_NH3-lyase"/>
</dbReference>
<accession>A0A9W8RNB9</accession>
<dbReference type="NCBIfam" id="TIGR01226">
    <property type="entry name" value="phe_am_lyase"/>
    <property type="match status" value="1"/>
</dbReference>
<evidence type="ECO:0000313" key="3">
    <source>
        <dbReference type="EMBL" id="KAJ4246319.1"/>
    </source>
</evidence>
<name>A0A9W8RNB9_9HYPO</name>
<keyword evidence="4" id="KW-1185">Reference proteome</keyword>